<name>S0G7T8_9BACT</name>
<evidence type="ECO:0000313" key="9">
    <source>
        <dbReference type="Proteomes" id="UP000014216"/>
    </source>
</evidence>
<dbReference type="GO" id="GO:0003677">
    <property type="term" value="F:DNA binding"/>
    <property type="evidence" value="ECO:0007669"/>
    <property type="project" value="UniProtKB-KW"/>
</dbReference>
<gene>
    <name evidence="8" type="ORF">Dpo_1c06030</name>
</gene>
<evidence type="ECO:0000256" key="3">
    <source>
        <dbReference type="ARBA" id="ARBA00023015"/>
    </source>
</evidence>
<keyword evidence="1 6" id="KW-0597">Phosphoprotein</keyword>
<dbReference type="PANTHER" id="PTHR44591:SF3">
    <property type="entry name" value="RESPONSE REGULATORY DOMAIN-CONTAINING PROTEIN"/>
    <property type="match status" value="1"/>
</dbReference>
<dbReference type="InterPro" id="IPR011006">
    <property type="entry name" value="CheY-like_superfamily"/>
</dbReference>
<dbReference type="OrthoDB" id="9786548at2"/>
<keyword evidence="5" id="KW-0804">Transcription</keyword>
<evidence type="ECO:0000313" key="8">
    <source>
        <dbReference type="EMBL" id="EMS81462.1"/>
    </source>
</evidence>
<proteinExistence type="predicted"/>
<comment type="caution">
    <text evidence="8">The sequence shown here is derived from an EMBL/GenBank/DDBJ whole genome shotgun (WGS) entry which is preliminary data.</text>
</comment>
<sequence>MGKQTVLIVDDEPDFVTMLKQDLHSEGYAVEVAYNGVEAIQKVKQSPPDIIVLDIMMPEKDGFAVCSELKNDDRYADIPIILLTAVSDHVSSSQYSHSQALDVEADDYLSKPASFEEILESIRSLLA</sequence>
<keyword evidence="9" id="KW-1185">Reference proteome</keyword>
<keyword evidence="3" id="KW-0805">Transcription regulation</keyword>
<evidence type="ECO:0000256" key="4">
    <source>
        <dbReference type="ARBA" id="ARBA00023125"/>
    </source>
</evidence>
<keyword evidence="4" id="KW-0238">DNA-binding</keyword>
<evidence type="ECO:0000256" key="1">
    <source>
        <dbReference type="ARBA" id="ARBA00022553"/>
    </source>
</evidence>
<dbReference type="Gene3D" id="3.40.50.2300">
    <property type="match status" value="1"/>
</dbReference>
<dbReference type="SUPFAM" id="SSF52172">
    <property type="entry name" value="CheY-like"/>
    <property type="match status" value="1"/>
</dbReference>
<dbReference type="SMART" id="SM00448">
    <property type="entry name" value="REC"/>
    <property type="match status" value="1"/>
</dbReference>
<dbReference type="FunFam" id="3.40.50.2300:FF:000001">
    <property type="entry name" value="DNA-binding response regulator PhoB"/>
    <property type="match status" value="1"/>
</dbReference>
<reference evidence="8 9" key="1">
    <citation type="journal article" date="2013" name="Genome Announc.">
        <title>Draft Genome Sequence of Desulfotignum phosphitoxidans DSM 13687 Strain FiPS-3.</title>
        <authorList>
            <person name="Poehlein A."/>
            <person name="Daniel R."/>
            <person name="Simeonova D.D."/>
        </authorList>
    </citation>
    <scope>NUCLEOTIDE SEQUENCE [LARGE SCALE GENOMIC DNA]</scope>
    <source>
        <strain evidence="8 9">DSM 13687</strain>
    </source>
</reference>
<dbReference type="Pfam" id="PF00072">
    <property type="entry name" value="Response_reg"/>
    <property type="match status" value="1"/>
</dbReference>
<dbReference type="Proteomes" id="UP000014216">
    <property type="component" value="Unassembled WGS sequence"/>
</dbReference>
<evidence type="ECO:0000256" key="6">
    <source>
        <dbReference type="PROSITE-ProRule" id="PRU00169"/>
    </source>
</evidence>
<dbReference type="EMBL" id="APJX01000001">
    <property type="protein sequence ID" value="EMS81462.1"/>
    <property type="molecule type" value="Genomic_DNA"/>
</dbReference>
<evidence type="ECO:0000256" key="2">
    <source>
        <dbReference type="ARBA" id="ARBA00023012"/>
    </source>
</evidence>
<accession>S0G7T8</accession>
<feature type="modified residue" description="4-aspartylphosphate" evidence="6">
    <location>
        <position position="54"/>
    </location>
</feature>
<dbReference type="PANTHER" id="PTHR44591">
    <property type="entry name" value="STRESS RESPONSE REGULATOR PROTEIN 1"/>
    <property type="match status" value="1"/>
</dbReference>
<dbReference type="InterPro" id="IPR001789">
    <property type="entry name" value="Sig_transdc_resp-reg_receiver"/>
</dbReference>
<dbReference type="RefSeq" id="WP_006964195.1">
    <property type="nucleotide sequence ID" value="NZ_APJX01000001.1"/>
</dbReference>
<feature type="domain" description="Response regulatory" evidence="7">
    <location>
        <begin position="5"/>
        <end position="126"/>
    </location>
</feature>
<dbReference type="InterPro" id="IPR050595">
    <property type="entry name" value="Bact_response_regulator"/>
</dbReference>
<dbReference type="AlphaFoldDB" id="S0G7T8"/>
<protein>
    <submittedName>
        <fullName evidence="8">Alkaline phosphatase synthesis transcriptional regulatory PhoP-like protein</fullName>
    </submittedName>
</protein>
<organism evidence="8 9">
    <name type="scientific">Desulfotignum phosphitoxidans DSM 13687</name>
    <dbReference type="NCBI Taxonomy" id="1286635"/>
    <lineage>
        <taxon>Bacteria</taxon>
        <taxon>Pseudomonadati</taxon>
        <taxon>Thermodesulfobacteriota</taxon>
        <taxon>Desulfobacteria</taxon>
        <taxon>Desulfobacterales</taxon>
        <taxon>Desulfobacteraceae</taxon>
        <taxon>Desulfotignum</taxon>
    </lineage>
</organism>
<evidence type="ECO:0000256" key="5">
    <source>
        <dbReference type="ARBA" id="ARBA00023163"/>
    </source>
</evidence>
<dbReference type="PROSITE" id="PS50110">
    <property type="entry name" value="RESPONSE_REGULATORY"/>
    <property type="match status" value="1"/>
</dbReference>
<dbReference type="GO" id="GO:0000160">
    <property type="term" value="P:phosphorelay signal transduction system"/>
    <property type="evidence" value="ECO:0007669"/>
    <property type="project" value="UniProtKB-KW"/>
</dbReference>
<keyword evidence="2" id="KW-0902">Two-component regulatory system</keyword>
<evidence type="ECO:0000259" key="7">
    <source>
        <dbReference type="PROSITE" id="PS50110"/>
    </source>
</evidence>